<dbReference type="PRINTS" id="PR00455">
    <property type="entry name" value="HTHTETR"/>
</dbReference>
<name>A0A7W8BKI0_9ACTN</name>
<dbReference type="PANTHER" id="PTHR30055:SF234">
    <property type="entry name" value="HTH-TYPE TRANSCRIPTIONAL REGULATOR BETI"/>
    <property type="match status" value="1"/>
</dbReference>
<accession>A0A7W8BKI0</accession>
<evidence type="ECO:0000313" key="7">
    <source>
        <dbReference type="EMBL" id="MBB5124617.1"/>
    </source>
</evidence>
<dbReference type="InterPro" id="IPR036271">
    <property type="entry name" value="Tet_transcr_reg_TetR-rel_C_sf"/>
</dbReference>
<keyword evidence="2 4" id="KW-0238">DNA-binding</keyword>
<evidence type="ECO:0000256" key="3">
    <source>
        <dbReference type="ARBA" id="ARBA00023163"/>
    </source>
</evidence>
<sequence>MTTRAESAAATRRALLDAAAELLDLGGPEAVTLREVGARAGVTRGAPYRHFTGKDSLLTAVAAESWERIGDQVHALRTDPALSASEKLRGALRALIDVGRNQPHLYQVLFRRRANLPGQLGDGMDRIRRQMCGPEGDPAVADRAAGRFQDEFLDIVAALAGERNARHYGALLLTSAHGIAGMELSGHLDTGKWHTTADELVDTLVRMVTDAGEMTWQRPRPLDGSKPPRGRRTPSKPTPTRTPSADAPEERS</sequence>
<reference evidence="7 8" key="1">
    <citation type="submission" date="2020-08" db="EMBL/GenBank/DDBJ databases">
        <title>Genomic Encyclopedia of Type Strains, Phase III (KMG-III): the genomes of soil and plant-associated and newly described type strains.</title>
        <authorList>
            <person name="Whitman W."/>
        </authorList>
    </citation>
    <scope>NUCLEOTIDE SEQUENCE [LARGE SCALE GENOMIC DNA]</scope>
    <source>
        <strain evidence="7 8">CECT 3226</strain>
    </source>
</reference>
<dbReference type="GO" id="GO:0003700">
    <property type="term" value="F:DNA-binding transcription factor activity"/>
    <property type="evidence" value="ECO:0007669"/>
    <property type="project" value="TreeGrafter"/>
</dbReference>
<evidence type="ECO:0000256" key="5">
    <source>
        <dbReference type="SAM" id="MobiDB-lite"/>
    </source>
</evidence>
<proteinExistence type="predicted"/>
<evidence type="ECO:0000256" key="2">
    <source>
        <dbReference type="ARBA" id="ARBA00023125"/>
    </source>
</evidence>
<keyword evidence="8" id="KW-1185">Reference proteome</keyword>
<feature type="domain" description="HTH tetR-type" evidence="6">
    <location>
        <begin position="9"/>
        <end position="69"/>
    </location>
</feature>
<dbReference type="InterPro" id="IPR009057">
    <property type="entry name" value="Homeodomain-like_sf"/>
</dbReference>
<dbReference type="SUPFAM" id="SSF48498">
    <property type="entry name" value="Tetracyclin repressor-like, C-terminal domain"/>
    <property type="match status" value="1"/>
</dbReference>
<dbReference type="Pfam" id="PF00440">
    <property type="entry name" value="TetR_N"/>
    <property type="match status" value="1"/>
</dbReference>
<dbReference type="SUPFAM" id="SSF46689">
    <property type="entry name" value="Homeodomain-like"/>
    <property type="match status" value="1"/>
</dbReference>
<evidence type="ECO:0000313" key="8">
    <source>
        <dbReference type="Proteomes" id="UP000568022"/>
    </source>
</evidence>
<dbReference type="InterPro" id="IPR025996">
    <property type="entry name" value="MT1864/Rv1816-like_C"/>
</dbReference>
<dbReference type="InterPro" id="IPR050109">
    <property type="entry name" value="HTH-type_TetR-like_transc_reg"/>
</dbReference>
<dbReference type="PROSITE" id="PS50977">
    <property type="entry name" value="HTH_TETR_2"/>
    <property type="match status" value="1"/>
</dbReference>
<dbReference type="Pfam" id="PF13305">
    <property type="entry name" value="TetR_C_33"/>
    <property type="match status" value="1"/>
</dbReference>
<dbReference type="Gene3D" id="1.10.357.10">
    <property type="entry name" value="Tetracycline Repressor, domain 2"/>
    <property type="match status" value="1"/>
</dbReference>
<comment type="caution">
    <text evidence="7">The sequence shown here is derived from an EMBL/GenBank/DDBJ whole genome shotgun (WGS) entry which is preliminary data.</text>
</comment>
<keyword evidence="3" id="KW-0804">Transcription</keyword>
<protein>
    <submittedName>
        <fullName evidence="7">AcrR family transcriptional regulator</fullName>
    </submittedName>
</protein>
<organism evidence="7 8">
    <name type="scientific">Streptomyces griseoloalbus</name>
    <dbReference type="NCBI Taxonomy" id="67303"/>
    <lineage>
        <taxon>Bacteria</taxon>
        <taxon>Bacillati</taxon>
        <taxon>Actinomycetota</taxon>
        <taxon>Actinomycetes</taxon>
        <taxon>Kitasatosporales</taxon>
        <taxon>Streptomycetaceae</taxon>
        <taxon>Streptomyces</taxon>
    </lineage>
</organism>
<feature type="DNA-binding region" description="H-T-H motif" evidence="4">
    <location>
        <begin position="32"/>
        <end position="51"/>
    </location>
</feature>
<dbReference type="AlphaFoldDB" id="A0A7W8BKI0"/>
<dbReference type="PANTHER" id="PTHR30055">
    <property type="entry name" value="HTH-TYPE TRANSCRIPTIONAL REGULATOR RUTR"/>
    <property type="match status" value="1"/>
</dbReference>
<feature type="region of interest" description="Disordered" evidence="5">
    <location>
        <begin position="212"/>
        <end position="252"/>
    </location>
</feature>
<dbReference type="EMBL" id="JACHJE010000003">
    <property type="protein sequence ID" value="MBB5124617.1"/>
    <property type="molecule type" value="Genomic_DNA"/>
</dbReference>
<dbReference type="Proteomes" id="UP000568022">
    <property type="component" value="Unassembled WGS sequence"/>
</dbReference>
<dbReference type="GO" id="GO:0000976">
    <property type="term" value="F:transcription cis-regulatory region binding"/>
    <property type="evidence" value="ECO:0007669"/>
    <property type="project" value="TreeGrafter"/>
</dbReference>
<evidence type="ECO:0000259" key="6">
    <source>
        <dbReference type="PROSITE" id="PS50977"/>
    </source>
</evidence>
<keyword evidence="1" id="KW-0805">Transcription regulation</keyword>
<evidence type="ECO:0000256" key="1">
    <source>
        <dbReference type="ARBA" id="ARBA00023015"/>
    </source>
</evidence>
<dbReference type="InterPro" id="IPR001647">
    <property type="entry name" value="HTH_TetR"/>
</dbReference>
<gene>
    <name evidence="7" type="ORF">FHS32_001349</name>
</gene>
<evidence type="ECO:0000256" key="4">
    <source>
        <dbReference type="PROSITE-ProRule" id="PRU00335"/>
    </source>
</evidence>